<sequence>MPSLVAGPIINSAEINWLEAEASISRTPPVIDPLALIVNGSAKRFPCSIVTPRASSAEITGPTGRS</sequence>
<organism evidence="1">
    <name type="scientific">freshwater metagenome</name>
    <dbReference type="NCBI Taxonomy" id="449393"/>
    <lineage>
        <taxon>unclassified sequences</taxon>
        <taxon>metagenomes</taxon>
        <taxon>ecological metagenomes</taxon>
    </lineage>
</organism>
<accession>A0A6J6UNI2</accession>
<proteinExistence type="predicted"/>
<dbReference type="AlphaFoldDB" id="A0A6J6UNI2"/>
<gene>
    <name evidence="1" type="ORF">UFOPK2852_00787</name>
</gene>
<evidence type="ECO:0000313" key="1">
    <source>
        <dbReference type="EMBL" id="CAB4761046.1"/>
    </source>
</evidence>
<dbReference type="EMBL" id="CAEZZJ010000095">
    <property type="protein sequence ID" value="CAB4761046.1"/>
    <property type="molecule type" value="Genomic_DNA"/>
</dbReference>
<name>A0A6J6UNI2_9ZZZZ</name>
<protein>
    <submittedName>
        <fullName evidence="1">Unannotated protein</fullName>
    </submittedName>
</protein>
<reference evidence="1" key="1">
    <citation type="submission" date="2020-05" db="EMBL/GenBank/DDBJ databases">
        <authorList>
            <person name="Chiriac C."/>
            <person name="Salcher M."/>
            <person name="Ghai R."/>
            <person name="Kavagutti S V."/>
        </authorList>
    </citation>
    <scope>NUCLEOTIDE SEQUENCE</scope>
</reference>